<accession>A0A641ASF3</accession>
<organism evidence="2 3">
    <name type="scientific">Aeromicrobium fastidiosum</name>
    <dbReference type="NCBI Taxonomy" id="52699"/>
    <lineage>
        <taxon>Bacteria</taxon>
        <taxon>Bacillati</taxon>
        <taxon>Actinomycetota</taxon>
        <taxon>Actinomycetes</taxon>
        <taxon>Propionibacteriales</taxon>
        <taxon>Nocardioidaceae</taxon>
        <taxon>Aeromicrobium</taxon>
    </lineage>
</organism>
<dbReference type="Gene3D" id="2.130.10.10">
    <property type="entry name" value="YVTN repeat-like/Quinoprotein amine dehydrogenase"/>
    <property type="match status" value="1"/>
</dbReference>
<dbReference type="AlphaFoldDB" id="A0A641ASF3"/>
<protein>
    <submittedName>
        <fullName evidence="2">Exo-alpha-sialidase</fullName>
    </submittedName>
</protein>
<dbReference type="RefSeq" id="WP_129180958.1">
    <property type="nucleotide sequence ID" value="NZ_JAGIOG010000001.1"/>
</dbReference>
<dbReference type="CDD" id="cd15482">
    <property type="entry name" value="Sialidase_non-viral"/>
    <property type="match status" value="1"/>
</dbReference>
<name>A0A641ASF3_9ACTN</name>
<comment type="caution">
    <text evidence="2">The sequence shown here is derived from an EMBL/GenBank/DDBJ whole genome shotgun (WGS) entry which is preliminary data.</text>
</comment>
<feature type="region of interest" description="Disordered" evidence="1">
    <location>
        <begin position="31"/>
        <end position="59"/>
    </location>
</feature>
<feature type="compositionally biased region" description="Low complexity" evidence="1">
    <location>
        <begin position="38"/>
        <end position="59"/>
    </location>
</feature>
<gene>
    <name evidence="2" type="ORF">ESP62_004620</name>
</gene>
<sequence length="305" mass="30670">MSKSLQRALLALFVVVDIVLVIGAVRHVNGTPEQSDLPATSSASAAPSPSADAAADASATPAASEQLPFDFTAADAVSLSAANDGTVVYGTRGRCSDPEASVRVSTDGGADFGASPTGLTSVLAVKAVDAGSISVVGTTADCKVQQVTSGDGGASWTAADDVPLWYPAPDDTTKVVTPDRTSTPREGCVVTSISQVTDESGRVTCADGSVLGSGDNGKTWVALGRLDNVRVATFLTPSAGYALARFSGCAANAFTTTDGGVTWTPGGCISGEPARAIAATSSRLVAVVDADVYDSENNGTTWMQP</sequence>
<dbReference type="EMBL" id="SDPP02000001">
    <property type="protein sequence ID" value="KAA1380467.1"/>
    <property type="molecule type" value="Genomic_DNA"/>
</dbReference>
<dbReference type="InterPro" id="IPR015943">
    <property type="entry name" value="WD40/YVTN_repeat-like_dom_sf"/>
</dbReference>
<dbReference type="OrthoDB" id="9813892at2"/>
<reference evidence="2" key="1">
    <citation type="submission" date="2019-09" db="EMBL/GenBank/DDBJ databases">
        <authorList>
            <person name="Li J."/>
        </authorList>
    </citation>
    <scope>NUCLEOTIDE SEQUENCE [LARGE SCALE GENOMIC DNA]</scope>
    <source>
        <strain evidence="2">NRBC 14897</strain>
    </source>
</reference>
<evidence type="ECO:0000256" key="1">
    <source>
        <dbReference type="SAM" id="MobiDB-lite"/>
    </source>
</evidence>
<proteinExistence type="predicted"/>
<dbReference type="SUPFAM" id="SSF110296">
    <property type="entry name" value="Oligoxyloglucan reducing end-specific cellobiohydrolase"/>
    <property type="match status" value="1"/>
</dbReference>
<keyword evidence="3" id="KW-1185">Reference proteome</keyword>
<evidence type="ECO:0000313" key="3">
    <source>
        <dbReference type="Proteomes" id="UP001515100"/>
    </source>
</evidence>
<evidence type="ECO:0000313" key="2">
    <source>
        <dbReference type="EMBL" id="KAA1380467.1"/>
    </source>
</evidence>
<dbReference type="Proteomes" id="UP001515100">
    <property type="component" value="Unassembled WGS sequence"/>
</dbReference>